<dbReference type="Proteomes" id="UP000694843">
    <property type="component" value="Unplaced"/>
</dbReference>
<dbReference type="PROSITE" id="PS51504">
    <property type="entry name" value="H15"/>
    <property type="match status" value="1"/>
</dbReference>
<dbReference type="Pfam" id="PF00538">
    <property type="entry name" value="Linker_histone"/>
    <property type="match status" value="1"/>
</dbReference>
<feature type="compositionally biased region" description="Basic and acidic residues" evidence="1">
    <location>
        <begin position="157"/>
        <end position="174"/>
    </location>
</feature>
<feature type="domain" description="H15" evidence="2">
    <location>
        <begin position="77"/>
        <end position="155"/>
    </location>
</feature>
<dbReference type="OrthoDB" id="1110759at2759"/>
<dbReference type="InterPro" id="IPR036388">
    <property type="entry name" value="WH-like_DNA-bd_sf"/>
</dbReference>
<protein>
    <submittedName>
        <fullName evidence="4">Sperm-specific H1/protamine-like protein type 2</fullName>
    </submittedName>
</protein>
<name>A0A8B7N0A7_HYAAZ</name>
<feature type="region of interest" description="Disordered" evidence="1">
    <location>
        <begin position="157"/>
        <end position="192"/>
    </location>
</feature>
<dbReference type="InterPro" id="IPR005818">
    <property type="entry name" value="Histone_H1/H5_H15"/>
</dbReference>
<dbReference type="GO" id="GO:0000786">
    <property type="term" value="C:nucleosome"/>
    <property type="evidence" value="ECO:0007669"/>
    <property type="project" value="InterPro"/>
</dbReference>
<dbReference type="SUPFAM" id="SSF46785">
    <property type="entry name" value="Winged helix' DNA-binding domain"/>
    <property type="match status" value="1"/>
</dbReference>
<dbReference type="GeneID" id="108664558"/>
<dbReference type="SMART" id="SM00526">
    <property type="entry name" value="H15"/>
    <property type="match status" value="1"/>
</dbReference>
<evidence type="ECO:0000313" key="3">
    <source>
        <dbReference type="Proteomes" id="UP000694843"/>
    </source>
</evidence>
<sequence length="192" mass="21451">MGRRDKAPVAEVAQEEEEAEEVSSAPESTEESEEEPATAAPPQKKAKTAKKAKASESEDEAGVKKQRKKARRSSEALNPPTTEMVLQALMALDEKKGTTIKAIKDYILLQNDVRPEHISHLMRKALPKLLAKESIIRPKGEENKSVMLGRYKIAPRKTDKTAVRERPASLRKLVDPNAPAKKKKKRKRSGFY</sequence>
<dbReference type="CDD" id="cd00073">
    <property type="entry name" value="H15"/>
    <property type="match status" value="1"/>
</dbReference>
<evidence type="ECO:0000313" key="4">
    <source>
        <dbReference type="RefSeq" id="XP_018006659.1"/>
    </source>
</evidence>
<dbReference type="Gene3D" id="1.10.10.10">
    <property type="entry name" value="Winged helix-like DNA-binding domain superfamily/Winged helix DNA-binding domain"/>
    <property type="match status" value="1"/>
</dbReference>
<dbReference type="GO" id="GO:0003677">
    <property type="term" value="F:DNA binding"/>
    <property type="evidence" value="ECO:0007669"/>
    <property type="project" value="InterPro"/>
</dbReference>
<feature type="compositionally biased region" description="Basic residues" evidence="1">
    <location>
        <begin position="180"/>
        <end position="192"/>
    </location>
</feature>
<organism evidence="3 4">
    <name type="scientific">Hyalella azteca</name>
    <name type="common">Amphipod</name>
    <dbReference type="NCBI Taxonomy" id="294128"/>
    <lineage>
        <taxon>Eukaryota</taxon>
        <taxon>Metazoa</taxon>
        <taxon>Ecdysozoa</taxon>
        <taxon>Arthropoda</taxon>
        <taxon>Crustacea</taxon>
        <taxon>Multicrustacea</taxon>
        <taxon>Malacostraca</taxon>
        <taxon>Eumalacostraca</taxon>
        <taxon>Peracarida</taxon>
        <taxon>Amphipoda</taxon>
        <taxon>Senticaudata</taxon>
        <taxon>Talitrida</taxon>
        <taxon>Talitroidea</taxon>
        <taxon>Hyalellidae</taxon>
        <taxon>Hyalella</taxon>
    </lineage>
</organism>
<keyword evidence="3" id="KW-1185">Reference proteome</keyword>
<feature type="region of interest" description="Disordered" evidence="1">
    <location>
        <begin position="1"/>
        <end position="83"/>
    </location>
</feature>
<proteinExistence type="predicted"/>
<reference evidence="4" key="1">
    <citation type="submission" date="2025-08" db="UniProtKB">
        <authorList>
            <consortium name="RefSeq"/>
        </authorList>
    </citation>
    <scope>IDENTIFICATION</scope>
    <source>
        <tissue evidence="4">Whole organism</tissue>
    </source>
</reference>
<evidence type="ECO:0000256" key="1">
    <source>
        <dbReference type="SAM" id="MobiDB-lite"/>
    </source>
</evidence>
<accession>A0A8B7N0A7</accession>
<gene>
    <name evidence="4" type="primary">LOC108664558</name>
</gene>
<dbReference type="GO" id="GO:0006334">
    <property type="term" value="P:nucleosome assembly"/>
    <property type="evidence" value="ECO:0007669"/>
    <property type="project" value="InterPro"/>
</dbReference>
<dbReference type="InterPro" id="IPR036390">
    <property type="entry name" value="WH_DNA-bd_sf"/>
</dbReference>
<dbReference type="KEGG" id="hazt:108664558"/>
<dbReference type="RefSeq" id="XP_018006659.1">
    <property type="nucleotide sequence ID" value="XM_018151170.2"/>
</dbReference>
<evidence type="ECO:0000259" key="2">
    <source>
        <dbReference type="PROSITE" id="PS51504"/>
    </source>
</evidence>
<dbReference type="AlphaFoldDB" id="A0A8B7N0A7"/>